<keyword evidence="4" id="KW-0645">Protease</keyword>
<comment type="caution">
    <text evidence="10">The sequence shown here is derived from an EMBL/GenBank/DDBJ whole genome shotgun (WGS) entry which is preliminary data.</text>
</comment>
<evidence type="ECO:0000256" key="2">
    <source>
        <dbReference type="ARBA" id="ARBA00022695"/>
    </source>
</evidence>
<dbReference type="GO" id="GO:0008270">
    <property type="term" value="F:zinc ion binding"/>
    <property type="evidence" value="ECO:0007669"/>
    <property type="project" value="UniProtKB-KW"/>
</dbReference>
<feature type="compositionally biased region" description="Basic residues" evidence="7">
    <location>
        <begin position="2121"/>
        <end position="2135"/>
    </location>
</feature>
<feature type="region of interest" description="Disordered" evidence="7">
    <location>
        <begin position="997"/>
        <end position="1035"/>
    </location>
</feature>
<dbReference type="GO" id="GO:0003964">
    <property type="term" value="F:RNA-directed DNA polymerase activity"/>
    <property type="evidence" value="ECO:0007669"/>
    <property type="project" value="UniProtKB-KW"/>
</dbReference>
<keyword evidence="5" id="KW-0378">Hydrolase</keyword>
<dbReference type="Gene3D" id="4.10.60.10">
    <property type="entry name" value="Zinc finger, CCHC-type"/>
    <property type="match status" value="1"/>
</dbReference>
<evidence type="ECO:0000256" key="1">
    <source>
        <dbReference type="ARBA" id="ARBA00022679"/>
    </source>
</evidence>
<keyword evidence="6" id="KW-0479">Metal-binding</keyword>
<dbReference type="Gene3D" id="3.30.70.270">
    <property type="match status" value="3"/>
</dbReference>
<dbReference type="Pfam" id="PF03732">
    <property type="entry name" value="Retrotrans_gag"/>
    <property type="match status" value="1"/>
</dbReference>
<keyword evidence="6" id="KW-0863">Zinc-finger</keyword>
<dbReference type="GO" id="GO:0004190">
    <property type="term" value="F:aspartic-type endopeptidase activity"/>
    <property type="evidence" value="ECO:0007669"/>
    <property type="project" value="UniProtKB-KW"/>
</dbReference>
<feature type="region of interest" description="Disordered" evidence="7">
    <location>
        <begin position="2109"/>
        <end position="2161"/>
    </location>
</feature>
<keyword evidence="2" id="KW-0548">Nucleotidyltransferase</keyword>
<dbReference type="InterPro" id="IPR057670">
    <property type="entry name" value="SH3_retrovirus"/>
</dbReference>
<dbReference type="Pfam" id="PF00098">
    <property type="entry name" value="zf-CCHC"/>
    <property type="match status" value="1"/>
</dbReference>
<feature type="compositionally biased region" description="Polar residues" evidence="7">
    <location>
        <begin position="1499"/>
        <end position="1510"/>
    </location>
</feature>
<dbReference type="FunFam" id="3.30.70.270:FF:000020">
    <property type="entry name" value="Transposon Tf2-6 polyprotein-like Protein"/>
    <property type="match status" value="1"/>
</dbReference>
<dbReference type="SMART" id="SM00343">
    <property type="entry name" value="ZnF_C2HC"/>
    <property type="match status" value="3"/>
</dbReference>
<dbReference type="CDD" id="cd01647">
    <property type="entry name" value="RT_LTR"/>
    <property type="match status" value="1"/>
</dbReference>
<evidence type="ECO:0000256" key="6">
    <source>
        <dbReference type="PROSITE-ProRule" id="PRU00047"/>
    </source>
</evidence>
<keyword evidence="10" id="KW-0695">RNA-directed DNA polymerase</keyword>
<feature type="compositionally biased region" description="Low complexity" evidence="7">
    <location>
        <begin position="2138"/>
        <end position="2152"/>
    </location>
</feature>
<dbReference type="PANTHER" id="PTHR37984">
    <property type="entry name" value="PROTEIN CBG26694"/>
    <property type="match status" value="1"/>
</dbReference>
<keyword evidence="1" id="KW-0808">Transferase</keyword>
<dbReference type="Gene3D" id="3.30.420.10">
    <property type="entry name" value="Ribonuclease H-like superfamily/Ribonuclease H"/>
    <property type="match status" value="1"/>
</dbReference>
<dbReference type="Gene3D" id="3.10.10.10">
    <property type="entry name" value="HIV Type 1 Reverse Transcriptase, subunit A, domain 1"/>
    <property type="match status" value="1"/>
</dbReference>
<keyword evidence="6" id="KW-0862">Zinc</keyword>
<dbReference type="InterPro" id="IPR036875">
    <property type="entry name" value="Znf_CCHC_sf"/>
</dbReference>
<organism evidence="10">
    <name type="scientific">Tanacetum cinerariifolium</name>
    <name type="common">Dalmatian daisy</name>
    <name type="synonym">Chrysanthemum cinerariifolium</name>
    <dbReference type="NCBI Taxonomy" id="118510"/>
    <lineage>
        <taxon>Eukaryota</taxon>
        <taxon>Viridiplantae</taxon>
        <taxon>Streptophyta</taxon>
        <taxon>Embryophyta</taxon>
        <taxon>Tracheophyta</taxon>
        <taxon>Spermatophyta</taxon>
        <taxon>Magnoliopsida</taxon>
        <taxon>eudicotyledons</taxon>
        <taxon>Gunneridae</taxon>
        <taxon>Pentapetalae</taxon>
        <taxon>asterids</taxon>
        <taxon>campanulids</taxon>
        <taxon>Asterales</taxon>
        <taxon>Asteraceae</taxon>
        <taxon>Asteroideae</taxon>
        <taxon>Anthemideae</taxon>
        <taxon>Anthemidinae</taxon>
        <taxon>Tanacetum</taxon>
    </lineage>
</organism>
<dbReference type="PROSITE" id="PS50994">
    <property type="entry name" value="INTEGRASE"/>
    <property type="match status" value="1"/>
</dbReference>
<gene>
    <name evidence="10" type="ORF">Tci_011796</name>
</gene>
<dbReference type="CDD" id="cd00303">
    <property type="entry name" value="retropepsin_like"/>
    <property type="match status" value="1"/>
</dbReference>
<dbReference type="EMBL" id="BKCJ010001221">
    <property type="protein sequence ID" value="GEU39818.1"/>
    <property type="molecule type" value="Genomic_DNA"/>
</dbReference>
<dbReference type="Pfam" id="PF00078">
    <property type="entry name" value="RVT_1"/>
    <property type="match status" value="1"/>
</dbReference>
<feature type="compositionally biased region" description="Polar residues" evidence="7">
    <location>
        <begin position="998"/>
        <end position="1032"/>
    </location>
</feature>
<evidence type="ECO:0000256" key="4">
    <source>
        <dbReference type="ARBA" id="ARBA00022750"/>
    </source>
</evidence>
<dbReference type="GO" id="GO:0004519">
    <property type="term" value="F:endonuclease activity"/>
    <property type="evidence" value="ECO:0007669"/>
    <property type="project" value="UniProtKB-KW"/>
</dbReference>
<feature type="region of interest" description="Disordered" evidence="7">
    <location>
        <begin position="1"/>
        <end position="57"/>
    </location>
</feature>
<dbReference type="PROSITE" id="PS50158">
    <property type="entry name" value="ZF_CCHC"/>
    <property type="match status" value="3"/>
</dbReference>
<dbReference type="GO" id="GO:0015074">
    <property type="term" value="P:DNA integration"/>
    <property type="evidence" value="ECO:0007669"/>
    <property type="project" value="InterPro"/>
</dbReference>
<feature type="domain" description="CCHC-type" evidence="8">
    <location>
        <begin position="334"/>
        <end position="349"/>
    </location>
</feature>
<dbReference type="InterPro" id="IPR000477">
    <property type="entry name" value="RT_dom"/>
</dbReference>
<evidence type="ECO:0000313" key="10">
    <source>
        <dbReference type="EMBL" id="GEU39818.1"/>
    </source>
</evidence>
<dbReference type="Pfam" id="PF25597">
    <property type="entry name" value="SH3_retrovirus"/>
    <property type="match status" value="1"/>
</dbReference>
<evidence type="ECO:0000259" key="8">
    <source>
        <dbReference type="PROSITE" id="PS50158"/>
    </source>
</evidence>
<dbReference type="InterPro" id="IPR013103">
    <property type="entry name" value="RVT_2"/>
</dbReference>
<evidence type="ECO:0000256" key="5">
    <source>
        <dbReference type="ARBA" id="ARBA00022759"/>
    </source>
</evidence>
<feature type="domain" description="CCHC-type" evidence="8">
    <location>
        <begin position="303"/>
        <end position="319"/>
    </location>
</feature>
<dbReference type="Pfam" id="PF08284">
    <property type="entry name" value="RVP_2"/>
    <property type="match status" value="1"/>
</dbReference>
<feature type="domain" description="Integrase catalytic" evidence="9">
    <location>
        <begin position="2852"/>
        <end position="2961"/>
    </location>
</feature>
<keyword evidence="3" id="KW-0540">Nuclease</keyword>
<protein>
    <submittedName>
        <fullName evidence="10">Reverse transcriptase domain-containing protein</fullName>
    </submittedName>
</protein>
<dbReference type="InterPro" id="IPR001584">
    <property type="entry name" value="Integrase_cat-core"/>
</dbReference>
<evidence type="ECO:0000256" key="3">
    <source>
        <dbReference type="ARBA" id="ARBA00022722"/>
    </source>
</evidence>
<dbReference type="InterPro" id="IPR036397">
    <property type="entry name" value="RNaseH_sf"/>
</dbReference>
<dbReference type="InterPro" id="IPR043128">
    <property type="entry name" value="Rev_trsase/Diguanyl_cyclase"/>
</dbReference>
<accession>A0A6L2JRU5</accession>
<dbReference type="SUPFAM" id="SSF56672">
    <property type="entry name" value="DNA/RNA polymerases"/>
    <property type="match status" value="3"/>
</dbReference>
<feature type="compositionally biased region" description="Acidic residues" evidence="7">
    <location>
        <begin position="32"/>
        <end position="57"/>
    </location>
</feature>
<dbReference type="InterPro" id="IPR043502">
    <property type="entry name" value="DNA/RNA_pol_sf"/>
</dbReference>
<dbReference type="SUPFAM" id="SSF57756">
    <property type="entry name" value="Retrovirus zinc finger-like domains"/>
    <property type="match status" value="1"/>
</dbReference>
<dbReference type="InterPro" id="IPR001878">
    <property type="entry name" value="Znf_CCHC"/>
</dbReference>
<dbReference type="Pfam" id="PF22936">
    <property type="entry name" value="Pol_BBD"/>
    <property type="match status" value="1"/>
</dbReference>
<sequence>MVNVIPPNHVDDVPAVEPDQHDDVPIIPEPVLVDEDEDPKEDEFEEEDPQEEQDDMENPIEYEDGTVPVSVHKVGESSTAPFLYEDSDDLFPSLMRRDVNSVFGRMASLSRRVCGHETVHALVEKKGKAKDEFYGKLILDLGNEVRSSVEQGTATMEKLGNAEDKVECKKLNKELEEARGFVFEERPNEAIYVLVEDVERHANVRNNARRTRPARGQDAAPVVCECTFASECVEGKKVRFAAATLQGPAFTWWNAKVASMGLETMNRMPWTQMKQLMTAERFNELALMCPRMVEPERVKCTIKCHKCGKVGHKLRYCKEKNVATVANALPIPTCYDCGEQGHTRNRCPNKVMQEEFGEVRGRAYAIKDAEEKGLNVVTGMFLLNNIYAFVLFDSGFDMSFVDTRFNSMLDIDPVKIGASYEVELADGRVVSTNTVLKGFTLNLVNHIFKIDLMPIKLGTFDVIIDMDWLVKHDAVIVCSGRVHIPYGNKMLIVESDKGVSRLKVISCIKACKYVKRGCHFLLAHVTEDKSKEKRMEIMPLICDFPEVELPRIPPSRQGAPVLFVKKRDGSFKMCIDYRELNKLTVKNRYPLPRIEDLFDQVQGSSVCSKIDMRLGYHQLRIKEEYIIITAFRTRYGHFEFQVMLFGLTNALADEEEHEKHLKIILELLKKERLYAKFSKCDFWLDSVQFMVHVIDRSGVHVDPAKIKTIKSWAAPTTPTEVRKFLGLAGYYRRFIEGFSLISKPLTKLTQKKKKYEWGKEEEAFQTLKQKLCSTPILALPEGISTEEIGAKLPEYGLYLLSKYSRGNEDVNTASVSTASTNVPTASANIRIDEDDMEEMDIKWNMALLSMRANKFWKKIGKKISIQGSDVAGFDKSKAPKALMVIDGVGWDWSYMENDEEDHALVANEEAPTEFALMANTSPERKVLNLDKEGVDRKLTGFLTTSKDLDNLTESQRADKNKEGLGYSAVPPPFAQIYSSPKKDLSWTGLLEFADDTITDYSRPSPTMESTSGDDQNRNPSVSETEASPSTITHKPFIKFVKASDSPTKSKIEKAEKAKKSPVKSRLCHEEKACFNCGDFNHLAYDCRKRVKKRTSRHQDNTHKSFTPRPIAHRPYRPPVRPMRTNMNGARPNRTSFNKQAHSYKNKPFQSTSAVRSQFRAPWFPTAKRNFPPVSRNFPTVNRKFPTADRKFTTCGTKFSTADMGKKGKAGSSQNNIDDKGYWDSGCSRHMTGNISYLSDFEPFEGGYVSFGQGGCKITGKGTIKTGKLEFKNVYFVKDLKDFKFLDDANILLRTPRQYNMHSIDLNNIVPHKDLTCLVAKASTDECMLWHRRLEAAKTMLVDAKLPVTFWAEAVNTACYVQNRVLVNKSHNKTPYELFNSRSPTIGFLKPFGRHVMILNTLDNLGKFEAKGDESYFIGYSMSSKAFRVFNKRTKRVEENLHVEFLENKAIEKGDGLNLLFDIDSLTKSMNYVPVDAGTNSTDLSESSSSKPQDDCSTDIPKSSGNPNPTATSINLIADHLETLTVETLIPTVSSLVPTACLNDSPEPSSDTRLISKRVANQVETPSLENILTLANQFEDILGVTTNSVDSDGVEADEEGIDYYEVFAPVARIEAIRLFLAYASFMGFIVYQMDVKSAFLYGTTDEEVYVMQPPGFQDLEFPTKVYKVEKAMYGLHQAPRAWYGTLSKYLLTNGFQRGTIDQTLFIRRQRGYFILVQVYVDDIIFGSSNSQLYREFKAHMHEKFQMSAMGELNFFLGLQVLQKEDGIFLFQDKPDIMFAVYACARHQVKPKECHLHAVKRIYRYLKGHPKLGLWEVPILSYKYWNGKSLNMSDFVFVYSYRKLFPLLGKLSNVSVFLGFGLTFAGTSKYWGVLRILMISLRLIPLSEHNVDFHPIVDFVEASPLRYALTFKPTVYVSHIRQFWSTARIETTEEGTKILATVDGILKTVTELSLRRNLKLQDEEGINEPASPLRDVSQGEACPTDSGFIADQDRATIAKSSTLPHDSAPRVTSPAAAEGKLKRFYEPDDEDQLWTHTQNLMHALVEWKLYDSCRVHHVTAKDKEIFMLVEKGYPLRKGLTLVMICYKLQVENYSQMASDLILKIQKIASSPSQQGNGYDKKGTKSKQNRAQNKKRGKVNSQKSTKSQTRQSQSQGNTKVKENKEDGLKLPISKVVYKEEVKYDKLLKFFGHDKEDPHAHVRYFNKVTSTLKFSNVPNMSIKCFFHFPSKVQPGFGWRKNHLNRFLLGMTLFPNSYQFFPPSKTTNLRNEITDFQQRFDESFSKAWDRFKDLLRACAHYGFSDLHQLDTFYNALNSKDQDSLNFAAGRNFLDKMPRECLANIESKSYVRYSRNKPVAVKVSINTSTSGISPDVAELKDMVKALLLDKKSQNQSPAHVKAFEESCVTYGGAHSYLNYNQGNTSYRLPMMSNQIRPPGFPPKEKLSEMARTPLNEHCSVVLLKKLPKKLGDPGKFLIPCDFPGMAECLALVDLELVDRLISRLVGIAKDVNVKVGSFHFSADVVVVDFDADPRVPLILGRSFLKTGRALIDVFEANYSDMTAKRIDVINMACEEYSQDVFGFSDTISSSNPTPFYDLIVSTTSSTLTPFENSDFLLEEVDAFLAIEDEPNSSKFYQPYLDPEGDILLLEAFLNDDPSLPPLNQRNYLPDVRKELKICKAKSEKSSVDEPPTVKLKDIPPHLEYAFLEGDDKLPVVIAKDLIMEEKTSLITVLKSHKRAIAWKLSNIKRIDPEFCTHKILMEEDFEPAVQHQRRVNPKIHDVIKQEVIKLVEAGLIYPISNSPWVSPVHCVPKNGGFIVVENKDNELIPTRLVTGWRVCIDYRKLKPLKSSRLATMDLQEVTMAKITQPESAPRAIISDRGTHFCNDQFTKVMQKYGVIYRLATPYHLQTSSQVEVSNRGLKRILERAVGENRASWSNKLDDALWAFRTAYKTHIGCTPYKLVYRKACHLLVELEHKAYWALKYANFDLKTAGDHRKIQSNKLNELCNQAYENSLIYKEKTKRLHDLKIKNRVFNIGDRVLLFNSHLKIFSGKLKSRWSGPFTISQVYPYGTVELSQPDAPNFKSMVITLSTILEMTYLKW</sequence>
<dbReference type="InterPro" id="IPR050951">
    <property type="entry name" value="Retrovirus_Pol_polyprotein"/>
</dbReference>
<dbReference type="Pfam" id="PF07727">
    <property type="entry name" value="RVT_2"/>
    <property type="match status" value="1"/>
</dbReference>
<dbReference type="InterPro" id="IPR012337">
    <property type="entry name" value="RNaseH-like_sf"/>
</dbReference>
<dbReference type="Gene3D" id="2.40.70.10">
    <property type="entry name" value="Acid Proteases"/>
    <property type="match status" value="2"/>
</dbReference>
<name>A0A6L2JRU5_TANCI</name>
<dbReference type="InterPro" id="IPR005162">
    <property type="entry name" value="Retrotrans_gag_dom"/>
</dbReference>
<evidence type="ECO:0000259" key="9">
    <source>
        <dbReference type="PROSITE" id="PS50994"/>
    </source>
</evidence>
<dbReference type="SUPFAM" id="SSF53098">
    <property type="entry name" value="Ribonuclease H-like"/>
    <property type="match status" value="2"/>
</dbReference>
<keyword evidence="4" id="KW-0064">Aspartyl protease</keyword>
<dbReference type="GO" id="GO:0003676">
    <property type="term" value="F:nucleic acid binding"/>
    <property type="evidence" value="ECO:0007669"/>
    <property type="project" value="InterPro"/>
</dbReference>
<feature type="domain" description="CCHC-type" evidence="8">
    <location>
        <begin position="1073"/>
        <end position="1088"/>
    </location>
</feature>
<feature type="region of interest" description="Disordered" evidence="7">
    <location>
        <begin position="1094"/>
        <end position="1131"/>
    </location>
</feature>
<reference evidence="10" key="1">
    <citation type="journal article" date="2019" name="Sci. Rep.">
        <title>Draft genome of Tanacetum cinerariifolium, the natural source of mosquito coil.</title>
        <authorList>
            <person name="Yamashiro T."/>
            <person name="Shiraishi A."/>
            <person name="Satake H."/>
            <person name="Nakayama K."/>
        </authorList>
    </citation>
    <scope>NUCLEOTIDE SEQUENCE</scope>
</reference>
<dbReference type="PANTHER" id="PTHR37984:SF5">
    <property type="entry name" value="PROTEIN NYNRIN-LIKE"/>
    <property type="match status" value="1"/>
</dbReference>
<keyword evidence="5" id="KW-0255">Endonuclease</keyword>
<dbReference type="InterPro" id="IPR054722">
    <property type="entry name" value="PolX-like_BBD"/>
</dbReference>
<evidence type="ECO:0000256" key="7">
    <source>
        <dbReference type="SAM" id="MobiDB-lite"/>
    </source>
</evidence>
<feature type="region of interest" description="Disordered" evidence="7">
    <location>
        <begin position="1476"/>
        <end position="1510"/>
    </location>
</feature>
<dbReference type="InterPro" id="IPR021109">
    <property type="entry name" value="Peptidase_aspartic_dom_sf"/>
</dbReference>
<proteinExistence type="predicted"/>